<evidence type="ECO:0000313" key="3">
    <source>
        <dbReference type="EMBL" id="AWM15083.1"/>
    </source>
</evidence>
<dbReference type="Pfam" id="PF13573">
    <property type="entry name" value="SprB"/>
    <property type="match status" value="1"/>
</dbReference>
<dbReference type="EMBL" id="CP029463">
    <property type="protein sequence ID" value="AWM15083.1"/>
    <property type="molecule type" value="Genomic_DNA"/>
</dbReference>
<organism evidence="3 4">
    <name type="scientific">Flavobacterium sediminis</name>
    <dbReference type="NCBI Taxonomy" id="2201181"/>
    <lineage>
        <taxon>Bacteria</taxon>
        <taxon>Pseudomonadati</taxon>
        <taxon>Bacteroidota</taxon>
        <taxon>Flavobacteriia</taxon>
        <taxon>Flavobacteriales</taxon>
        <taxon>Flavobacteriaceae</taxon>
        <taxon>Flavobacterium</taxon>
    </lineage>
</organism>
<dbReference type="PANTHER" id="PTHR24273:SF32">
    <property type="entry name" value="HYALIN"/>
    <property type="match status" value="1"/>
</dbReference>
<feature type="signal peptide" evidence="1">
    <location>
        <begin position="1"/>
        <end position="21"/>
    </location>
</feature>
<dbReference type="InterPro" id="IPR026341">
    <property type="entry name" value="T9SS_type_B"/>
</dbReference>
<dbReference type="InterPro" id="IPR013783">
    <property type="entry name" value="Ig-like_fold"/>
</dbReference>
<sequence length="1855" mass="195650">MKAKITLLLLVIAIGIKTSYAQFSPDRPDLRLCGTAPNYYLDYFNCTSNNYTLDNVFLSLTDVNGVPLDDTTCTPGTSHTMYIMLNYTSNSNSNIYHARMFADLIIDGVATSINVNFGTVSPGAGQRLLYGPFTWICGQEIILSNILIVWKTSGDNTELVPYDCSSYSKSQCELPGGVVVTAPLAVQFTYNGCTTGNQSEIQFNSTTTGGTPPYTYAWDFDSDGTIDSTVENPVYTYNNTISNSATLMVMDSNGLSNTYLLAINYPSELFINANVQNLDCTPGSTASIDITPTGGTPPYTYLWNTGDTTEDLSNLNIGTYTVTVTDAVGCTKDYSTTISPVICCQFEVTCPTFPNQALQCYDLLPPEGSITESEFEALGNGDGIIGNDPCGIIEIVATNSPYAGCNTTITRTYTITEYQDDNSNGVRDFGEDTVLNTTSCDQIILINDTTPPTIDAVANDMTVECDGNGNTNQLQAWLNANGGASSSDDCSNVTWSNDYTTLSDLCGATGSVLVTFTATDDCGNSNSTSATFTIEDTTAPTIDVVANDMTVECDGNGNTNQLQAWLNANGGASSSDDCSNVTWSNDYTTLSDLCGATGSVTVTFTATDDCGNSNSTSATFTIEDTTAPTIDAVANDMTVECDGNGNTNQLQAWLNANGGASSSDDCSNVTWLNDYTTLSDLCGATGSVTVTFTATDDCGNSNSTSATFTIEDTTAPTIDVVANDMTVECDGNGNTTQLQNWLAANGGASSSDDCSNVTWSNDYTTLSDLCGATGSVTVTFTATDDCGNSNSTSATFTIEDTTAPTIDVVANDMTVECDGNGNTTQLQNWLAANGGASSSDDCSNVTWSNDYTTLSDLCGATGSVTVTFTATDDCGNSNSTSATFTIEDTTAPTIDAVANDMTVECDGNGNTNQLQAWLNANGGASSSDDCSNVTWSNDYTTLSDLCGATGSVTVTFTATDDCGNSTSTSATFTIEDTTAPTIDVVANNMTVECDGNGNTNQLQNWLAANGGASSSDDCSNVTWSNDYTTLSDLCGATGSVTVTFTATDDCGNSTSTSATFTIEDTTAPTIDVVANDMTVECDGLGNTSQLQAWLNANGGASSSDDCSNVTWSNDYTILSDLCGATGSVTVTFTATDDCGNSTSTSATFTIEDTTAPTIDTIANDMTVECDGNGNTNQLQNWLAANGGASSSDDCSNVTWSNDYTTLSDLCGATGSVLVTFTATDDCGNSNSTSATFTIEDTTAPTIDVVANDMTVECDGNGNTSQLQAWLNANGGASSSDDCSNVTWSNDYTILSDLCGATGSVLVTFTATDDCGNSNSTSATFTIEDTTAPTIDAVANDMTVECDGNGNTNQLQAWLNANGGASSSDDCSNVTWSNDYTTLSDLCGATGSVTVTFTATDDCGNSNSTSATFTIEDTTAPTIDTIANDMTVECDGNGNTNQLQAWLNANGGASSSDDCSNVTWSNDYTTLSDLCGATGSVLVTFTATDDCGNSNSTSATFTIEDTTAPAFSSTLPSNITVECDEVPIAETISATDNCSATATVTLNEEVISNGDCAGEYTLIRTWTATDDCGNETSYSQTITVFDNTPPVLVTEVDSELSVNCDEVPEIPQLEFNDNCSNVADVIYNETTTIISIYEYVIVREWTYYDDCGNSDSFTQTVNVTVGQPFDAIPYSICIEEEPIDLFTILESSIPTNGEWIEVTNSGGLSGSYFDPTNVAVGYYTLQYIVELEDNDCPMIFEIYMHVHDDCVVLPACSVKVYNAVSPNNDGYNDIFFIDGLNCYPDNTVQIYNRWGILVYEASGYDNQLVAFSGYSDGRGTFNKNELLPDGTYFYIIRYKDEENQTNDLSGYLYLTR</sequence>
<dbReference type="NCBIfam" id="TIGR04131">
    <property type="entry name" value="Bac_Flav_CTERM"/>
    <property type="match status" value="1"/>
</dbReference>
<dbReference type="Gene3D" id="2.60.40.10">
    <property type="entry name" value="Immunoglobulins"/>
    <property type="match status" value="2"/>
</dbReference>
<gene>
    <name evidence="3" type="ORF">DI487_15310</name>
</gene>
<name>A0A2U8QY43_9FLAO</name>
<proteinExistence type="predicted"/>
<dbReference type="Pfam" id="PF13585">
    <property type="entry name" value="CHU_C"/>
    <property type="match status" value="1"/>
</dbReference>
<protein>
    <recommendedName>
        <fullName evidence="2">HYR-like domain-containing protein</fullName>
    </recommendedName>
</protein>
<dbReference type="InterPro" id="IPR025667">
    <property type="entry name" value="SprB_repeat"/>
</dbReference>
<dbReference type="Proteomes" id="UP000245429">
    <property type="component" value="Chromosome"/>
</dbReference>
<dbReference type="OrthoDB" id="599464at2"/>
<keyword evidence="4" id="KW-1185">Reference proteome</keyword>
<reference evidence="3 4" key="1">
    <citation type="submission" date="2018-05" db="EMBL/GenBank/DDBJ databases">
        <title>Flavobacterium sp. MEBiC07310.</title>
        <authorList>
            <person name="Baek K."/>
        </authorList>
    </citation>
    <scope>NUCLEOTIDE SEQUENCE [LARGE SCALE GENOMIC DNA]</scope>
    <source>
        <strain evidence="3 4">MEBiC07310</strain>
    </source>
</reference>
<dbReference type="InterPro" id="IPR035986">
    <property type="entry name" value="PKD_dom_sf"/>
</dbReference>
<dbReference type="PANTHER" id="PTHR24273">
    <property type="entry name" value="FI04643P-RELATED"/>
    <property type="match status" value="1"/>
</dbReference>
<feature type="chain" id="PRO_5015938523" description="HYR-like domain-containing protein" evidence="1">
    <location>
        <begin position="22"/>
        <end position="1855"/>
    </location>
</feature>
<dbReference type="KEGG" id="fse:DI487_15310"/>
<dbReference type="Pfam" id="PF23237">
    <property type="entry name" value="HYR_4C"/>
    <property type="match status" value="1"/>
</dbReference>
<evidence type="ECO:0000256" key="1">
    <source>
        <dbReference type="SAM" id="SignalP"/>
    </source>
</evidence>
<evidence type="ECO:0000313" key="4">
    <source>
        <dbReference type="Proteomes" id="UP000245429"/>
    </source>
</evidence>
<feature type="domain" description="HYR-like" evidence="2">
    <location>
        <begin position="1514"/>
        <end position="1583"/>
    </location>
</feature>
<dbReference type="InterPro" id="IPR057078">
    <property type="entry name" value="HYR-4C"/>
</dbReference>
<dbReference type="SUPFAM" id="SSF49299">
    <property type="entry name" value="PKD domain"/>
    <property type="match status" value="1"/>
</dbReference>
<dbReference type="RefSeq" id="WP_109570421.1">
    <property type="nucleotide sequence ID" value="NZ_CP029463.1"/>
</dbReference>
<evidence type="ECO:0000259" key="2">
    <source>
        <dbReference type="Pfam" id="PF23237"/>
    </source>
</evidence>
<dbReference type="Gene3D" id="2.60.40.740">
    <property type="match status" value="1"/>
</dbReference>
<keyword evidence="1" id="KW-0732">Signal</keyword>
<accession>A0A2U8QY43</accession>